<dbReference type="InterPro" id="IPR051340">
    <property type="entry name" value="Haloalkane_dehalogenase"/>
</dbReference>
<evidence type="ECO:0000313" key="4">
    <source>
        <dbReference type="Proteomes" id="UP000054560"/>
    </source>
</evidence>
<dbReference type="InterPro" id="IPR029058">
    <property type="entry name" value="AB_hydrolase_fold"/>
</dbReference>
<name>A0A0L0GBT5_9EUKA</name>
<dbReference type="GeneID" id="25901970"/>
<evidence type="ECO:0000256" key="1">
    <source>
        <dbReference type="ARBA" id="ARBA00022801"/>
    </source>
</evidence>
<gene>
    <name evidence="3" type="ORF">SARC_01466</name>
</gene>
<dbReference type="eggNOG" id="KOG4178">
    <property type="taxonomic scope" value="Eukaryota"/>
</dbReference>
<dbReference type="PRINTS" id="PR00111">
    <property type="entry name" value="ABHYDROLASE"/>
</dbReference>
<dbReference type="Proteomes" id="UP000054560">
    <property type="component" value="Unassembled WGS sequence"/>
</dbReference>
<dbReference type="STRING" id="667725.A0A0L0GBT5"/>
<dbReference type="PANTHER" id="PTHR42977:SF3">
    <property type="entry name" value="AB HYDROLASE-1 DOMAIN-CONTAINING PROTEIN"/>
    <property type="match status" value="1"/>
</dbReference>
<reference evidence="3 4" key="1">
    <citation type="submission" date="2011-02" db="EMBL/GenBank/DDBJ databases">
        <title>The Genome Sequence of Sphaeroforma arctica JP610.</title>
        <authorList>
            <consortium name="The Broad Institute Genome Sequencing Platform"/>
            <person name="Russ C."/>
            <person name="Cuomo C."/>
            <person name="Young S.K."/>
            <person name="Zeng Q."/>
            <person name="Gargeya S."/>
            <person name="Alvarado L."/>
            <person name="Berlin A."/>
            <person name="Chapman S.B."/>
            <person name="Chen Z."/>
            <person name="Freedman E."/>
            <person name="Gellesch M."/>
            <person name="Goldberg J."/>
            <person name="Griggs A."/>
            <person name="Gujja S."/>
            <person name="Heilman E."/>
            <person name="Heiman D."/>
            <person name="Howarth C."/>
            <person name="Mehta T."/>
            <person name="Neiman D."/>
            <person name="Pearson M."/>
            <person name="Roberts A."/>
            <person name="Saif S."/>
            <person name="Shea T."/>
            <person name="Shenoy N."/>
            <person name="Sisk P."/>
            <person name="Stolte C."/>
            <person name="Sykes S."/>
            <person name="White J."/>
            <person name="Yandava C."/>
            <person name="Burger G."/>
            <person name="Gray M.W."/>
            <person name="Holland P.W.H."/>
            <person name="King N."/>
            <person name="Lang F.B.F."/>
            <person name="Roger A.J."/>
            <person name="Ruiz-Trillo I."/>
            <person name="Haas B."/>
            <person name="Nusbaum C."/>
            <person name="Birren B."/>
        </authorList>
    </citation>
    <scope>NUCLEOTIDE SEQUENCE [LARGE SCALE GENOMIC DNA]</scope>
    <source>
        <strain evidence="3 4">JP610</strain>
    </source>
</reference>
<dbReference type="AlphaFoldDB" id="A0A0L0GBT5"/>
<proteinExistence type="predicted"/>
<dbReference type="InterPro" id="IPR000639">
    <property type="entry name" value="Epox_hydrolase-like"/>
</dbReference>
<evidence type="ECO:0000313" key="3">
    <source>
        <dbReference type="EMBL" id="KNC86369.1"/>
    </source>
</evidence>
<keyword evidence="4" id="KW-1185">Reference proteome</keyword>
<dbReference type="PRINTS" id="PR00412">
    <property type="entry name" value="EPOXHYDRLASE"/>
</dbReference>
<dbReference type="RefSeq" id="XP_014160271.1">
    <property type="nucleotide sequence ID" value="XM_014304796.1"/>
</dbReference>
<organism evidence="3 4">
    <name type="scientific">Sphaeroforma arctica JP610</name>
    <dbReference type="NCBI Taxonomy" id="667725"/>
    <lineage>
        <taxon>Eukaryota</taxon>
        <taxon>Ichthyosporea</taxon>
        <taxon>Ichthyophonida</taxon>
        <taxon>Sphaeroforma</taxon>
    </lineage>
</organism>
<dbReference type="GO" id="GO:0004301">
    <property type="term" value="F:epoxide hydrolase activity"/>
    <property type="evidence" value="ECO:0007669"/>
    <property type="project" value="TreeGrafter"/>
</dbReference>
<dbReference type="InterPro" id="IPR000073">
    <property type="entry name" value="AB_hydrolase_1"/>
</dbReference>
<dbReference type="Gene3D" id="3.40.50.1820">
    <property type="entry name" value="alpha/beta hydrolase"/>
    <property type="match status" value="1"/>
</dbReference>
<dbReference type="OrthoDB" id="408373at2759"/>
<keyword evidence="1" id="KW-0378">Hydrolase</keyword>
<evidence type="ECO:0000259" key="2">
    <source>
        <dbReference type="Pfam" id="PF00561"/>
    </source>
</evidence>
<accession>A0A0L0GBT5</accession>
<dbReference type="Pfam" id="PF00561">
    <property type="entry name" value="Abhydrolase_1"/>
    <property type="match status" value="1"/>
</dbReference>
<dbReference type="PANTHER" id="PTHR42977">
    <property type="entry name" value="HYDROLASE-RELATED"/>
    <property type="match status" value="1"/>
</dbReference>
<protein>
    <recommendedName>
        <fullName evidence="2">AB hydrolase-1 domain-containing protein</fullName>
    </recommendedName>
</protein>
<feature type="domain" description="AB hydrolase-1" evidence="2">
    <location>
        <begin position="53"/>
        <end position="292"/>
    </location>
</feature>
<dbReference type="EMBL" id="KQ241654">
    <property type="protein sequence ID" value="KNC86369.1"/>
    <property type="molecule type" value="Genomic_DNA"/>
</dbReference>
<dbReference type="NCBIfam" id="NF002043">
    <property type="entry name" value="PRK00870.1"/>
    <property type="match status" value="1"/>
</dbReference>
<dbReference type="SUPFAM" id="SSF53474">
    <property type="entry name" value="alpha/beta-Hydrolases"/>
    <property type="match status" value="1"/>
</dbReference>
<sequence>MSTGTTASGITFKRTPDASFDVVKGFDYEPKYVDIDGLRMAYYDEGKGESGHTVLLMHGEPTWSYLYKDMIPPLLEAGHRVVAPDLIGFGRSDKPTERSSYTYELHVKWVKMFLEHMKLLNLTVFCQDWGGLITLRIAGDEPDRYERIVVSNTGLPVGTSPGPAFEKWQQTSQTTPVLDCGKLVASTAVNRKLEESDVAAFNAPFPDNDESYLAGARIFPMLVPISPDHPSVPKNIAAWKGLAAREKPLLSLWGMGDPLLGPAEPVLRSKVPGAKDQPHQTFSGGHFMQFEHGPELAKAINDWLK</sequence>